<comment type="similarity">
    <text evidence="1">Belongs to the peptidase S33 family.</text>
</comment>
<organism evidence="5 6">
    <name type="scientific">Venturia nashicola</name>
    <dbReference type="NCBI Taxonomy" id="86259"/>
    <lineage>
        <taxon>Eukaryota</taxon>
        <taxon>Fungi</taxon>
        <taxon>Dikarya</taxon>
        <taxon>Ascomycota</taxon>
        <taxon>Pezizomycotina</taxon>
        <taxon>Dothideomycetes</taxon>
        <taxon>Pleosporomycetidae</taxon>
        <taxon>Venturiales</taxon>
        <taxon>Venturiaceae</taxon>
        <taxon>Venturia</taxon>
    </lineage>
</organism>
<evidence type="ECO:0000313" key="5">
    <source>
        <dbReference type="EMBL" id="TID23570.1"/>
    </source>
</evidence>
<accession>A0A4Z1PJL0</accession>
<feature type="signal peptide" evidence="3">
    <location>
        <begin position="1"/>
        <end position="24"/>
    </location>
</feature>
<dbReference type="Pfam" id="PF00561">
    <property type="entry name" value="Abhydrolase_1"/>
    <property type="match status" value="1"/>
</dbReference>
<feature type="chain" id="PRO_5021264392" description="AB hydrolase-1 domain-containing protein" evidence="3">
    <location>
        <begin position="25"/>
        <end position="462"/>
    </location>
</feature>
<comment type="caution">
    <text evidence="5">The sequence shown here is derived from an EMBL/GenBank/DDBJ whole genome shotgun (WGS) entry which is preliminary data.</text>
</comment>
<protein>
    <recommendedName>
        <fullName evidence="4">AB hydrolase-1 domain-containing protein</fullName>
    </recommendedName>
</protein>
<dbReference type="PANTHER" id="PTHR43248:SF30">
    <property type="entry name" value="AB HYDROLASE-1 DOMAIN-CONTAINING PROTEIN"/>
    <property type="match status" value="1"/>
</dbReference>
<sequence length="462" mass="49738">MAKSSTSILVSLLAIFSHASFAHSVPTITSRSASSIAWSNCTASDSSNLDCGSIQVPLDHSKPNGGNITLAIARLKAPTETRTGNLLYNPGGPGGSATQILFAVAELAGQFFSQTLLDHYDIIGLDPRGVGLSAGISCDPDLWNARKSMWPTNEKEFDDMVTANKAFYASCANLTGPLLDNVDTTSVAMDFELVRLALGDEKLNFFGQSYGSQIGAQYAELFPENIGRMALDAILDHSTSEVSGIFVESQAYESTLLHFFAWCNTTTNCSFHAQDSKKIFQTLINQADTNPIPAPGCNTTGTPTCHPTVTGKDLLLNIQGLLHGQLATLISPDWTDLSTALAQAVAGDATLLSTPLASRKTDPVFATIAIVCQDWSHDATYSTLQSRMMYRFAATFDESTTFVSSQWYEGTADFTGEFVLGSDYFDCVGEWGKGSITWFGFGDKEGCGSWQLSGFWGDVEDY</sequence>
<evidence type="ECO:0000256" key="2">
    <source>
        <dbReference type="ARBA" id="ARBA00022801"/>
    </source>
</evidence>
<dbReference type="AlphaFoldDB" id="A0A4Z1PJL0"/>
<dbReference type="InterPro" id="IPR051601">
    <property type="entry name" value="Serine_prot/Carboxylest_S33"/>
</dbReference>
<evidence type="ECO:0000313" key="6">
    <source>
        <dbReference type="Proteomes" id="UP000298493"/>
    </source>
</evidence>
<evidence type="ECO:0000256" key="3">
    <source>
        <dbReference type="SAM" id="SignalP"/>
    </source>
</evidence>
<dbReference type="InterPro" id="IPR029058">
    <property type="entry name" value="AB_hydrolase_fold"/>
</dbReference>
<dbReference type="Gene3D" id="3.40.50.1820">
    <property type="entry name" value="alpha/beta hydrolase"/>
    <property type="match status" value="1"/>
</dbReference>
<dbReference type="Proteomes" id="UP000298493">
    <property type="component" value="Unassembled WGS sequence"/>
</dbReference>
<dbReference type="SUPFAM" id="SSF53474">
    <property type="entry name" value="alpha/beta-Hydrolases"/>
    <property type="match status" value="1"/>
</dbReference>
<proteinExistence type="inferred from homology"/>
<name>A0A4Z1PJL0_9PEZI</name>
<dbReference type="EMBL" id="SNSC02000006">
    <property type="protein sequence ID" value="TID23570.1"/>
    <property type="molecule type" value="Genomic_DNA"/>
</dbReference>
<dbReference type="GO" id="GO:0016787">
    <property type="term" value="F:hydrolase activity"/>
    <property type="evidence" value="ECO:0007669"/>
    <property type="project" value="UniProtKB-KW"/>
</dbReference>
<gene>
    <name evidence="5" type="ORF">E6O75_ATG03206</name>
</gene>
<feature type="domain" description="AB hydrolase-1" evidence="4">
    <location>
        <begin position="86"/>
        <end position="248"/>
    </location>
</feature>
<keyword evidence="6" id="KW-1185">Reference proteome</keyword>
<evidence type="ECO:0000256" key="1">
    <source>
        <dbReference type="ARBA" id="ARBA00010088"/>
    </source>
</evidence>
<evidence type="ECO:0000259" key="4">
    <source>
        <dbReference type="Pfam" id="PF00561"/>
    </source>
</evidence>
<dbReference type="PANTHER" id="PTHR43248">
    <property type="entry name" value="2-SUCCINYL-6-HYDROXY-2,4-CYCLOHEXADIENE-1-CARBOXYLATE SYNTHASE"/>
    <property type="match status" value="1"/>
</dbReference>
<reference evidence="5 6" key="1">
    <citation type="submission" date="2019-04" db="EMBL/GenBank/DDBJ databases">
        <title>High contiguity whole genome sequence and gene annotation resource for two Venturia nashicola isolates.</title>
        <authorList>
            <person name="Prokchorchik M."/>
            <person name="Won K."/>
            <person name="Lee Y."/>
            <person name="Choi E.D."/>
            <person name="Segonzac C."/>
            <person name="Sohn K.H."/>
        </authorList>
    </citation>
    <scope>NUCLEOTIDE SEQUENCE [LARGE SCALE GENOMIC DNA]</scope>
    <source>
        <strain evidence="5 6">PRI2</strain>
    </source>
</reference>
<dbReference type="OrthoDB" id="425534at2759"/>
<keyword evidence="3" id="KW-0732">Signal</keyword>
<keyword evidence="2" id="KW-0378">Hydrolase</keyword>
<dbReference type="InterPro" id="IPR000073">
    <property type="entry name" value="AB_hydrolase_1"/>
</dbReference>